<proteinExistence type="predicted"/>
<sequence>MPAKTRATAKKNANSAASKPATAPKAQTSKGKGATTSKTKEKGASSTLKRKHSAESIDKDEIQETSGTATAKGTKGNGTPGARSSAKDSEQPAQKKKRTADGTAKSSEPSLKAKEGSGGATTSEAAKGKAVQNAKAKGSAENKNKDAKSVEPEQSSSAPSLSFTGGAFDIYAMPLPFLQKVLKPTSDSKEDYSALYNRILELQAKPDNSGQLALHVPASANGYGRLSSGMLTEPFGDEPYDIGLASIERHTELKFTAKEKGLFWPSDAVPKGEGIAATVVLAEEMCGISGVSGELKISTTPVWKDDKGGLIYQGVMTFGVRYGSMYQRKGHGSGGNGAFGFWLVPSKETRKLECSGVAHLANKKGSKSTGSFDTFGGGYDDGDDFGHGCGGYGGYGGYGDYDSDSDEDDYY</sequence>
<dbReference type="EMBL" id="JBAHYK010001403">
    <property type="protein sequence ID" value="KAL0568145.1"/>
    <property type="molecule type" value="Genomic_DNA"/>
</dbReference>
<feature type="compositionally biased region" description="Low complexity" evidence="1">
    <location>
        <begin position="1"/>
        <end position="37"/>
    </location>
</feature>
<feature type="compositionally biased region" description="Basic and acidic residues" evidence="1">
    <location>
        <begin position="53"/>
        <end position="62"/>
    </location>
</feature>
<keyword evidence="3" id="KW-1185">Reference proteome</keyword>
<evidence type="ECO:0000313" key="2">
    <source>
        <dbReference type="EMBL" id="KAL0568145.1"/>
    </source>
</evidence>
<dbReference type="Proteomes" id="UP001465976">
    <property type="component" value="Unassembled WGS sequence"/>
</dbReference>
<feature type="region of interest" description="Disordered" evidence="1">
    <location>
        <begin position="1"/>
        <end position="160"/>
    </location>
</feature>
<evidence type="ECO:0000313" key="3">
    <source>
        <dbReference type="Proteomes" id="UP001465976"/>
    </source>
</evidence>
<feature type="compositionally biased region" description="Basic and acidic residues" evidence="1">
    <location>
        <begin position="138"/>
        <end position="151"/>
    </location>
</feature>
<name>A0ABR3EYZ5_9AGAR</name>
<evidence type="ECO:0000256" key="1">
    <source>
        <dbReference type="SAM" id="MobiDB-lite"/>
    </source>
</evidence>
<feature type="compositionally biased region" description="Low complexity" evidence="1">
    <location>
        <begin position="65"/>
        <end position="74"/>
    </location>
</feature>
<comment type="caution">
    <text evidence="2">The sequence shown here is derived from an EMBL/GenBank/DDBJ whole genome shotgun (WGS) entry which is preliminary data.</text>
</comment>
<protein>
    <submittedName>
        <fullName evidence="2">Uncharacterized protein</fullName>
    </submittedName>
</protein>
<reference evidence="2 3" key="1">
    <citation type="submission" date="2024-02" db="EMBL/GenBank/DDBJ databases">
        <title>A draft genome for the cacao thread blight pathogen Marasmius crinis-equi.</title>
        <authorList>
            <person name="Cohen S.P."/>
            <person name="Baruah I.K."/>
            <person name="Amoako-Attah I."/>
            <person name="Bukari Y."/>
            <person name="Meinhardt L.W."/>
            <person name="Bailey B.A."/>
        </authorList>
    </citation>
    <scope>NUCLEOTIDE SEQUENCE [LARGE SCALE GENOMIC DNA]</scope>
    <source>
        <strain evidence="2 3">GH-76</strain>
    </source>
</reference>
<gene>
    <name evidence="2" type="ORF">V5O48_013839</name>
</gene>
<organism evidence="2 3">
    <name type="scientific">Marasmius crinis-equi</name>
    <dbReference type="NCBI Taxonomy" id="585013"/>
    <lineage>
        <taxon>Eukaryota</taxon>
        <taxon>Fungi</taxon>
        <taxon>Dikarya</taxon>
        <taxon>Basidiomycota</taxon>
        <taxon>Agaricomycotina</taxon>
        <taxon>Agaricomycetes</taxon>
        <taxon>Agaricomycetidae</taxon>
        <taxon>Agaricales</taxon>
        <taxon>Marasmiineae</taxon>
        <taxon>Marasmiaceae</taxon>
        <taxon>Marasmius</taxon>
    </lineage>
</organism>
<accession>A0ABR3EYZ5</accession>